<keyword evidence="6" id="KW-1015">Disulfide bond</keyword>
<evidence type="ECO:0000313" key="10">
    <source>
        <dbReference type="Proteomes" id="UP000697107"/>
    </source>
</evidence>
<evidence type="ECO:0000256" key="5">
    <source>
        <dbReference type="ARBA" id="ARBA00023026"/>
    </source>
</evidence>
<evidence type="ECO:0000256" key="4">
    <source>
        <dbReference type="ARBA" id="ARBA00022729"/>
    </source>
</evidence>
<keyword evidence="3" id="KW-0964">Secreted</keyword>
<dbReference type="GO" id="GO:0006508">
    <property type="term" value="P:proteolysis"/>
    <property type="evidence" value="ECO:0007669"/>
    <property type="project" value="InterPro"/>
</dbReference>
<reference evidence="9" key="1">
    <citation type="submission" date="2018-10" db="EMBL/GenBank/DDBJ databases">
        <title>Effector identification in a new, highly contiguous assembly of the strawberry crown rot pathogen Phytophthora cactorum.</title>
        <authorList>
            <person name="Armitage A.D."/>
            <person name="Nellist C.F."/>
            <person name="Bates H."/>
            <person name="Vickerstaff R.J."/>
            <person name="Harrison R.J."/>
        </authorList>
    </citation>
    <scope>NUCLEOTIDE SEQUENCE</scope>
    <source>
        <strain evidence="9">P415</strain>
    </source>
</reference>
<feature type="domain" description="Peptidase S1" evidence="8">
    <location>
        <begin position="1"/>
        <end position="247"/>
    </location>
</feature>
<gene>
    <name evidence="9" type="ORF">PC118_g5869</name>
</gene>
<dbReference type="Pfam" id="PF00089">
    <property type="entry name" value="Trypsin"/>
    <property type="match status" value="1"/>
</dbReference>
<dbReference type="PRINTS" id="PR00722">
    <property type="entry name" value="CHYMOTRYPSIN"/>
</dbReference>
<dbReference type="InterPro" id="IPR001314">
    <property type="entry name" value="Peptidase_S1A"/>
</dbReference>
<evidence type="ECO:0000256" key="3">
    <source>
        <dbReference type="ARBA" id="ARBA00022525"/>
    </source>
</evidence>
<dbReference type="PANTHER" id="PTHR24276">
    <property type="entry name" value="POLYSERASE-RELATED"/>
    <property type="match status" value="1"/>
</dbReference>
<dbReference type="SUPFAM" id="SSF50494">
    <property type="entry name" value="Trypsin-like serine proteases"/>
    <property type="match status" value="1"/>
</dbReference>
<dbReference type="InterPro" id="IPR009003">
    <property type="entry name" value="Peptidase_S1_PA"/>
</dbReference>
<evidence type="ECO:0000256" key="1">
    <source>
        <dbReference type="ARBA" id="ARBA00004613"/>
    </source>
</evidence>
<dbReference type="Gene3D" id="2.40.10.10">
    <property type="entry name" value="Trypsin-like serine proteases"/>
    <property type="match status" value="1"/>
</dbReference>
<evidence type="ECO:0000313" key="9">
    <source>
        <dbReference type="EMBL" id="KAG2989940.1"/>
    </source>
</evidence>
<dbReference type="InterPro" id="IPR050430">
    <property type="entry name" value="Peptidase_S1"/>
</dbReference>
<dbReference type="AlphaFoldDB" id="A0A8T1GAT5"/>
<dbReference type="InterPro" id="IPR043504">
    <property type="entry name" value="Peptidase_S1_PA_chymotrypsin"/>
</dbReference>
<comment type="similarity">
    <text evidence="2">Belongs to the peptidase S1 family.</text>
</comment>
<evidence type="ECO:0000256" key="7">
    <source>
        <dbReference type="ARBA" id="ARBA00023180"/>
    </source>
</evidence>
<dbReference type="PANTHER" id="PTHR24276:SF98">
    <property type="entry name" value="FI18310P1-RELATED"/>
    <property type="match status" value="1"/>
</dbReference>
<dbReference type="VEuPathDB" id="FungiDB:PC110_g6692"/>
<dbReference type="EMBL" id="RCML01000124">
    <property type="protein sequence ID" value="KAG2989940.1"/>
    <property type="molecule type" value="Genomic_DNA"/>
</dbReference>
<comment type="caution">
    <text evidence="9">The sequence shown here is derived from an EMBL/GenBank/DDBJ whole genome shotgun (WGS) entry which is preliminary data.</text>
</comment>
<dbReference type="SMART" id="SM00020">
    <property type="entry name" value="Tryp_SPc"/>
    <property type="match status" value="1"/>
</dbReference>
<organism evidence="9 10">
    <name type="scientific">Phytophthora cactorum</name>
    <dbReference type="NCBI Taxonomy" id="29920"/>
    <lineage>
        <taxon>Eukaryota</taxon>
        <taxon>Sar</taxon>
        <taxon>Stramenopiles</taxon>
        <taxon>Oomycota</taxon>
        <taxon>Peronosporomycetes</taxon>
        <taxon>Peronosporales</taxon>
        <taxon>Peronosporaceae</taxon>
        <taxon>Phytophthora</taxon>
    </lineage>
</organism>
<evidence type="ECO:0000256" key="6">
    <source>
        <dbReference type="ARBA" id="ARBA00023157"/>
    </source>
</evidence>
<sequence length="247" mass="26840">MFGGSNADIKNHPYVAELLAKSIDDEPFCGGTLIAPQYVLTAVSCLAWLPFDMHVSLGGQKNKGRSSRKAEQIRVVETYRHPVFNSTWLPYDVALLKLKKPSTHKPARLCDADGSDNKPGTMASVFGAVKLQEFLWAGGTTLFAVRRTVLGGPEKFDILQLNACHPASFKSCNVTPVTATLRPSHIFLRPIAEDGEMHHHASKVSSRAVTEQKVAAGLSKLAVVVTDTVGAKGLGAWARQRPQQLIR</sequence>
<dbReference type="PROSITE" id="PS50240">
    <property type="entry name" value="TRYPSIN_DOM"/>
    <property type="match status" value="1"/>
</dbReference>
<dbReference type="GO" id="GO:0004252">
    <property type="term" value="F:serine-type endopeptidase activity"/>
    <property type="evidence" value="ECO:0007669"/>
    <property type="project" value="InterPro"/>
</dbReference>
<keyword evidence="5" id="KW-0843">Virulence</keyword>
<keyword evidence="4" id="KW-0732">Signal</keyword>
<evidence type="ECO:0000259" key="8">
    <source>
        <dbReference type="PROSITE" id="PS50240"/>
    </source>
</evidence>
<dbReference type="InterPro" id="IPR001254">
    <property type="entry name" value="Trypsin_dom"/>
</dbReference>
<dbReference type="Proteomes" id="UP000697107">
    <property type="component" value="Unassembled WGS sequence"/>
</dbReference>
<protein>
    <recommendedName>
        <fullName evidence="8">Peptidase S1 domain-containing protein</fullName>
    </recommendedName>
</protein>
<name>A0A8T1GAT5_9STRA</name>
<dbReference type="GO" id="GO:0005576">
    <property type="term" value="C:extracellular region"/>
    <property type="evidence" value="ECO:0007669"/>
    <property type="project" value="UniProtKB-SubCell"/>
</dbReference>
<evidence type="ECO:0000256" key="2">
    <source>
        <dbReference type="ARBA" id="ARBA00007664"/>
    </source>
</evidence>
<keyword evidence="7" id="KW-0325">Glycoprotein</keyword>
<comment type="subcellular location">
    <subcellularLocation>
        <location evidence="1">Secreted</location>
    </subcellularLocation>
</comment>
<accession>A0A8T1GAT5</accession>
<proteinExistence type="inferred from homology"/>